<proteinExistence type="predicted"/>
<dbReference type="InterPro" id="IPR000719">
    <property type="entry name" value="Prot_kinase_dom"/>
</dbReference>
<evidence type="ECO:0000256" key="1">
    <source>
        <dbReference type="ARBA" id="ARBA00022527"/>
    </source>
</evidence>
<accession>A0ABY8UFQ8</accession>
<dbReference type="SUPFAM" id="SSF56112">
    <property type="entry name" value="Protein kinase-like (PK-like)"/>
    <property type="match status" value="1"/>
</dbReference>
<keyword evidence="4" id="KW-0418">Kinase</keyword>
<dbReference type="InterPro" id="IPR051681">
    <property type="entry name" value="Ser/Thr_Kinases-Pseudokinases"/>
</dbReference>
<evidence type="ECO:0000313" key="8">
    <source>
        <dbReference type="EMBL" id="WIA18513.1"/>
    </source>
</evidence>
<reference evidence="8 9" key="1">
    <citation type="submission" date="2023-05" db="EMBL/GenBank/DDBJ databases">
        <title>A 100% complete, gapless, phased diploid assembly of the Scenedesmus obliquus UTEX 3031 genome.</title>
        <authorList>
            <person name="Biondi T.C."/>
            <person name="Hanschen E.R."/>
            <person name="Kwon T."/>
            <person name="Eng W."/>
            <person name="Kruse C.P.S."/>
            <person name="Koehler S.I."/>
            <person name="Kunde Y."/>
            <person name="Gleasner C.D."/>
            <person name="You Mak K.T."/>
            <person name="Polle J."/>
            <person name="Hovde B.T."/>
            <person name="Starkenburg S.R."/>
        </authorList>
    </citation>
    <scope>NUCLEOTIDE SEQUENCE [LARGE SCALE GENOMIC DNA]</scope>
    <source>
        <strain evidence="8 9">DOE0152z</strain>
    </source>
</reference>
<dbReference type="PANTHER" id="PTHR44329:SF289">
    <property type="entry name" value="SERINE_THREONINE-PROTEIN KINASE VIK"/>
    <property type="match status" value="1"/>
</dbReference>
<evidence type="ECO:0000259" key="7">
    <source>
        <dbReference type="PROSITE" id="PS50011"/>
    </source>
</evidence>
<dbReference type="Proteomes" id="UP001244341">
    <property type="component" value="Chromosome 9b"/>
</dbReference>
<dbReference type="SMART" id="SM00220">
    <property type="entry name" value="S_TKc"/>
    <property type="match status" value="1"/>
</dbReference>
<dbReference type="PROSITE" id="PS00108">
    <property type="entry name" value="PROTEIN_KINASE_ST"/>
    <property type="match status" value="1"/>
</dbReference>
<dbReference type="InterPro" id="IPR029016">
    <property type="entry name" value="GAF-like_dom_sf"/>
</dbReference>
<dbReference type="PANTHER" id="PTHR44329">
    <property type="entry name" value="SERINE/THREONINE-PROTEIN KINASE TNNI3K-RELATED"/>
    <property type="match status" value="1"/>
</dbReference>
<feature type="binding site" evidence="6">
    <location>
        <position position="497"/>
    </location>
    <ligand>
        <name>ATP</name>
        <dbReference type="ChEBI" id="CHEBI:30616"/>
    </ligand>
</feature>
<feature type="domain" description="Protein kinase" evidence="7">
    <location>
        <begin position="470"/>
        <end position="773"/>
    </location>
</feature>
<dbReference type="InterPro" id="IPR011009">
    <property type="entry name" value="Kinase-like_dom_sf"/>
</dbReference>
<evidence type="ECO:0000313" key="9">
    <source>
        <dbReference type="Proteomes" id="UP001244341"/>
    </source>
</evidence>
<evidence type="ECO:0000256" key="5">
    <source>
        <dbReference type="ARBA" id="ARBA00022840"/>
    </source>
</evidence>
<dbReference type="Gene3D" id="1.10.510.10">
    <property type="entry name" value="Transferase(Phosphotransferase) domain 1"/>
    <property type="match status" value="1"/>
</dbReference>
<gene>
    <name evidence="8" type="ORF">OEZ85_009964</name>
</gene>
<protein>
    <recommendedName>
        <fullName evidence="7">Protein kinase domain-containing protein</fullName>
    </recommendedName>
</protein>
<dbReference type="SUPFAM" id="SSF55781">
    <property type="entry name" value="GAF domain-like"/>
    <property type="match status" value="2"/>
</dbReference>
<dbReference type="EMBL" id="CP126216">
    <property type="protein sequence ID" value="WIA18513.1"/>
    <property type="molecule type" value="Genomic_DNA"/>
</dbReference>
<dbReference type="Gene3D" id="3.30.200.20">
    <property type="entry name" value="Phosphorylase Kinase, domain 1"/>
    <property type="match status" value="1"/>
</dbReference>
<dbReference type="PROSITE" id="PS50011">
    <property type="entry name" value="PROTEIN_KINASE_DOM"/>
    <property type="match status" value="1"/>
</dbReference>
<sequence>MTVIRKAKLVMQELHAICGENSWATCCQAAQVLQQQLMGVTAVSIAAQTGSPGTCILAGAYGPGAEWQQQQVFMSGAHWSACACLQQGKPHLYRTGSPEAAATAAADEVWPQDWAYLHKEHGLSTFLAVRIADAHGRPLGVLCLASTATDAYQEEWWEPLLSMVCTSLASLLKSPVMAGLAELAGCLVDTREEFSTLAKAFIQGSAALVEAVTNVRVEVKLGLLSPDALRVLMLYMTHQEPSGATMSFSQGSVGLFDEESSSLQCGTSSSGGWRPLLTTRVSAADSMLSTAVQIEGACFLCDTAAAFTEGAIPPADDMFTGSQEPVRSIVVIPLLGSSSAFGGVYVTHNEPSSFAESKATIVEVSSLLQSLLLQALVAPPQDWEVLVQQGLVAPPQNWEVLVQQGHVSSSQCIAQPRRLSGCGSGSYSGSLSKSQQSFSGNMLQMLQAEVKQYGKRSSGSKHGDDYITDLQLIRLLGRGGFANVYEARWQGCQTAVKVMYVPQRLRSLMKAAMEMAMTEALSHPNIVRTFACLSDLVEEAGCRESSAPTPSSICYRRLRAGEVDDEFESVTTCNLIVMELCRMGNLRQALNKGLLHKQVGPGRLTVRMELLLLVLLDIARALEHLHTLNIMHCDVKSSNIFLQHTSGGKGFVCKLADFGLAKLIGEDRMYLTNHSVSGTITNLAPERMLGDKITLAADVFAFGLLMYTVFTGQEPYTGMTPADIVSKVCEGFRQPLPAGMPAAYAEVLNCCWAHEPAMRPRIDLVVQQLQVLLLQARTARQ</sequence>
<keyword evidence="9" id="KW-1185">Reference proteome</keyword>
<keyword evidence="1" id="KW-0723">Serine/threonine-protein kinase</keyword>
<dbReference type="InterPro" id="IPR001245">
    <property type="entry name" value="Ser-Thr/Tyr_kinase_cat_dom"/>
</dbReference>
<dbReference type="PROSITE" id="PS00107">
    <property type="entry name" value="PROTEIN_KINASE_ATP"/>
    <property type="match status" value="1"/>
</dbReference>
<dbReference type="Pfam" id="PF07714">
    <property type="entry name" value="PK_Tyr_Ser-Thr"/>
    <property type="match status" value="1"/>
</dbReference>
<dbReference type="Gene3D" id="3.30.450.40">
    <property type="match status" value="1"/>
</dbReference>
<evidence type="ECO:0000256" key="2">
    <source>
        <dbReference type="ARBA" id="ARBA00022679"/>
    </source>
</evidence>
<dbReference type="InterPro" id="IPR017441">
    <property type="entry name" value="Protein_kinase_ATP_BS"/>
</dbReference>
<name>A0ABY8UFQ8_TETOB</name>
<evidence type="ECO:0000256" key="3">
    <source>
        <dbReference type="ARBA" id="ARBA00022741"/>
    </source>
</evidence>
<organism evidence="8 9">
    <name type="scientific">Tetradesmus obliquus</name>
    <name type="common">Green alga</name>
    <name type="synonym">Acutodesmus obliquus</name>
    <dbReference type="NCBI Taxonomy" id="3088"/>
    <lineage>
        <taxon>Eukaryota</taxon>
        <taxon>Viridiplantae</taxon>
        <taxon>Chlorophyta</taxon>
        <taxon>core chlorophytes</taxon>
        <taxon>Chlorophyceae</taxon>
        <taxon>CS clade</taxon>
        <taxon>Sphaeropleales</taxon>
        <taxon>Scenedesmaceae</taxon>
        <taxon>Tetradesmus</taxon>
    </lineage>
</organism>
<keyword evidence="3 6" id="KW-0547">Nucleotide-binding</keyword>
<keyword evidence="2" id="KW-0808">Transferase</keyword>
<evidence type="ECO:0000256" key="4">
    <source>
        <dbReference type="ARBA" id="ARBA00022777"/>
    </source>
</evidence>
<dbReference type="InterPro" id="IPR008271">
    <property type="entry name" value="Ser/Thr_kinase_AS"/>
</dbReference>
<keyword evidence="5 6" id="KW-0067">ATP-binding</keyword>
<evidence type="ECO:0000256" key="6">
    <source>
        <dbReference type="PROSITE-ProRule" id="PRU10141"/>
    </source>
</evidence>